<dbReference type="FunFam" id="3.40.50.150:FF:000010">
    <property type="entry name" value="Protein-L-isoaspartate O-methyltransferase"/>
    <property type="match status" value="1"/>
</dbReference>
<evidence type="ECO:0000256" key="4">
    <source>
        <dbReference type="ARBA" id="ARBA00013346"/>
    </source>
</evidence>
<dbReference type="PROSITE" id="PS01279">
    <property type="entry name" value="PCMT"/>
    <property type="match status" value="1"/>
</dbReference>
<dbReference type="GO" id="GO:0030091">
    <property type="term" value="P:protein repair"/>
    <property type="evidence" value="ECO:0007669"/>
    <property type="project" value="UniProtKB-UniRule"/>
</dbReference>
<dbReference type="NCBIfam" id="NF001453">
    <property type="entry name" value="PRK00312.1"/>
    <property type="match status" value="1"/>
</dbReference>
<keyword evidence="6 10" id="KW-0489">Methyltransferase</keyword>
<dbReference type="SUPFAM" id="SSF53335">
    <property type="entry name" value="S-adenosyl-L-methionine-dependent methyltransferases"/>
    <property type="match status" value="1"/>
</dbReference>
<protein>
    <recommendedName>
        <fullName evidence="4 9">Protein-L-isoaspartate O-methyltransferase</fullName>
        <ecNumber evidence="3 9">2.1.1.77</ecNumber>
    </recommendedName>
</protein>
<dbReference type="GO" id="GO:0004719">
    <property type="term" value="F:protein-L-isoaspartate (D-aspartate) O-methyltransferase activity"/>
    <property type="evidence" value="ECO:0007669"/>
    <property type="project" value="UniProtKB-UniRule"/>
</dbReference>
<comment type="subcellular location">
    <subcellularLocation>
        <location evidence="1">Cytoplasm</location>
    </subcellularLocation>
</comment>
<evidence type="ECO:0000256" key="2">
    <source>
        <dbReference type="ARBA" id="ARBA00005369"/>
    </source>
</evidence>
<gene>
    <name evidence="10" type="ORF">DRP44_06825</name>
</gene>
<keyword evidence="8" id="KW-0949">S-adenosyl-L-methionine</keyword>
<reference evidence="10 11" key="1">
    <citation type="submission" date="2018-06" db="EMBL/GenBank/DDBJ databases">
        <title>Extensive metabolic versatility and redundancy in microbially diverse, dynamic hydrothermal sediments.</title>
        <authorList>
            <person name="Dombrowski N."/>
            <person name="Teske A."/>
            <person name="Baker B.J."/>
        </authorList>
    </citation>
    <scope>NUCLEOTIDE SEQUENCE [LARGE SCALE GENOMIC DNA]</scope>
    <source>
        <strain evidence="10">B35_G9</strain>
    </source>
</reference>
<evidence type="ECO:0000313" key="11">
    <source>
        <dbReference type="Proteomes" id="UP000282321"/>
    </source>
</evidence>
<dbReference type="Proteomes" id="UP000282321">
    <property type="component" value="Unassembled WGS sequence"/>
</dbReference>
<dbReference type="CDD" id="cd02440">
    <property type="entry name" value="AdoMet_MTases"/>
    <property type="match status" value="1"/>
</dbReference>
<dbReference type="NCBIfam" id="TIGR00080">
    <property type="entry name" value="pimt"/>
    <property type="match status" value="1"/>
</dbReference>
<dbReference type="Gene3D" id="3.40.50.150">
    <property type="entry name" value="Vaccinia Virus protein VP39"/>
    <property type="match status" value="1"/>
</dbReference>
<comment type="similarity">
    <text evidence="2">Belongs to the methyltransferase superfamily. L-isoaspartyl/D-aspartyl protein methyltransferase family.</text>
</comment>
<evidence type="ECO:0000256" key="3">
    <source>
        <dbReference type="ARBA" id="ARBA00011890"/>
    </source>
</evidence>
<dbReference type="EC" id="2.1.1.77" evidence="3 9"/>
<accession>A0A660S612</accession>
<evidence type="ECO:0000313" key="10">
    <source>
        <dbReference type="EMBL" id="RKX65219.1"/>
    </source>
</evidence>
<dbReference type="GO" id="GO:0005737">
    <property type="term" value="C:cytoplasm"/>
    <property type="evidence" value="ECO:0007669"/>
    <property type="project" value="UniProtKB-SubCell"/>
</dbReference>
<dbReference type="Pfam" id="PF01135">
    <property type="entry name" value="PCMT"/>
    <property type="match status" value="1"/>
</dbReference>
<evidence type="ECO:0000256" key="9">
    <source>
        <dbReference type="NCBIfam" id="TIGR00080"/>
    </source>
</evidence>
<proteinExistence type="inferred from homology"/>
<organism evidence="10 11">
    <name type="scientific">candidate division TA06 bacterium</name>
    <dbReference type="NCBI Taxonomy" id="2250710"/>
    <lineage>
        <taxon>Bacteria</taxon>
        <taxon>Bacteria division TA06</taxon>
    </lineage>
</organism>
<name>A0A660S612_UNCT6</name>
<evidence type="ECO:0000256" key="7">
    <source>
        <dbReference type="ARBA" id="ARBA00022679"/>
    </source>
</evidence>
<evidence type="ECO:0000256" key="6">
    <source>
        <dbReference type="ARBA" id="ARBA00022603"/>
    </source>
</evidence>
<dbReference type="PANTHER" id="PTHR11579:SF0">
    <property type="entry name" value="PROTEIN-L-ISOASPARTATE(D-ASPARTATE) O-METHYLTRANSFERASE"/>
    <property type="match status" value="1"/>
</dbReference>
<dbReference type="EMBL" id="QNBC01000103">
    <property type="protein sequence ID" value="RKX65219.1"/>
    <property type="molecule type" value="Genomic_DNA"/>
</dbReference>
<dbReference type="InterPro" id="IPR029063">
    <property type="entry name" value="SAM-dependent_MTases_sf"/>
</dbReference>
<evidence type="ECO:0000256" key="5">
    <source>
        <dbReference type="ARBA" id="ARBA00022490"/>
    </source>
</evidence>
<comment type="caution">
    <text evidence="10">The sequence shown here is derived from an EMBL/GenBank/DDBJ whole genome shotgun (WGS) entry which is preliminary data.</text>
</comment>
<evidence type="ECO:0000256" key="8">
    <source>
        <dbReference type="ARBA" id="ARBA00022691"/>
    </source>
</evidence>
<evidence type="ECO:0000256" key="1">
    <source>
        <dbReference type="ARBA" id="ARBA00004496"/>
    </source>
</evidence>
<dbReference type="GO" id="GO:0032259">
    <property type="term" value="P:methylation"/>
    <property type="evidence" value="ECO:0007669"/>
    <property type="project" value="UniProtKB-KW"/>
</dbReference>
<keyword evidence="7 10" id="KW-0808">Transferase</keyword>
<dbReference type="AlphaFoldDB" id="A0A660S612"/>
<dbReference type="PANTHER" id="PTHR11579">
    <property type="entry name" value="PROTEIN-L-ISOASPARTATE O-METHYLTRANSFERASE"/>
    <property type="match status" value="1"/>
</dbReference>
<dbReference type="InterPro" id="IPR000682">
    <property type="entry name" value="PCMT"/>
</dbReference>
<sequence length="200" mass="22689">MVKNQIVKRGITERNIINAFLHVPRHLFIAEAFSEKDAYGDYPLGIGYNQTISQPYIVALMIQSLEINKKDTVLEIGTGSGYQTAILAELCDKVFTVEYIPELNERARKVLNKNFNYTNIFMKVGDGKEGWREYSPFDKIIVSACADYIPEPLLKQLKVGGKMIIPKGTELYQKLLLVEKKGENSYNTKEITGCNFVKLV</sequence>
<keyword evidence="5" id="KW-0963">Cytoplasm</keyword>